<dbReference type="Gene3D" id="3.40.630.30">
    <property type="match status" value="1"/>
</dbReference>
<comment type="caution">
    <text evidence="2">The sequence shown here is derived from an EMBL/GenBank/DDBJ whole genome shotgun (WGS) entry which is preliminary data.</text>
</comment>
<dbReference type="EMBL" id="CAXAMN010014825">
    <property type="protein sequence ID" value="CAK9044391.1"/>
    <property type="molecule type" value="Genomic_DNA"/>
</dbReference>
<reference evidence="2 3" key="1">
    <citation type="submission" date="2024-02" db="EMBL/GenBank/DDBJ databases">
        <authorList>
            <person name="Chen Y."/>
            <person name="Shah S."/>
            <person name="Dougan E. K."/>
            <person name="Thang M."/>
            <person name="Chan C."/>
        </authorList>
    </citation>
    <scope>NUCLEOTIDE SEQUENCE [LARGE SCALE GENOMIC DNA]</scope>
</reference>
<dbReference type="InterPro" id="IPR000182">
    <property type="entry name" value="GNAT_dom"/>
</dbReference>
<dbReference type="SUPFAM" id="SSF55729">
    <property type="entry name" value="Acyl-CoA N-acyltransferases (Nat)"/>
    <property type="match status" value="1"/>
</dbReference>
<gene>
    <name evidence="2" type="ORF">CCMP2556_LOCUS23376</name>
</gene>
<evidence type="ECO:0000313" key="3">
    <source>
        <dbReference type="Proteomes" id="UP001642484"/>
    </source>
</evidence>
<evidence type="ECO:0000259" key="1">
    <source>
        <dbReference type="PROSITE" id="PS51186"/>
    </source>
</evidence>
<dbReference type="PROSITE" id="PS51186">
    <property type="entry name" value="GNAT"/>
    <property type="match status" value="1"/>
</dbReference>
<accession>A0ABP0M061</accession>
<keyword evidence="3" id="KW-1185">Reference proteome</keyword>
<dbReference type="CDD" id="cd04301">
    <property type="entry name" value="NAT_SF"/>
    <property type="match status" value="1"/>
</dbReference>
<feature type="domain" description="N-acetyltransferase" evidence="1">
    <location>
        <begin position="48"/>
        <end position="202"/>
    </location>
</feature>
<protein>
    <recommendedName>
        <fullName evidence="1">N-acetyltransferase domain-containing protein</fullName>
    </recommendedName>
</protein>
<evidence type="ECO:0000313" key="2">
    <source>
        <dbReference type="EMBL" id="CAK9044391.1"/>
    </source>
</evidence>
<dbReference type="Pfam" id="PF00583">
    <property type="entry name" value="Acetyltransf_1"/>
    <property type="match status" value="1"/>
</dbReference>
<proteinExistence type="predicted"/>
<sequence length="261" mass="28583">MAVAVANNEDLATMMQESVLKDLPEMAHKDPVPGTAAPEAMVEVEIGSSHSRATPRQVATLCNKAYGYRRLSESEARSRLAMGDDEGANRVLHLAFRNGKLLGCCSSTLQPPWTPRSCGHWGLLSVHPEAQGTGVASALVAAAERRLLEAGCRSIQIEYEFTAGDPDSERLLEWYEGKCGFKSGSPPPTRGSEFRCCRKKLTEKSVYQHSSRSRGRKPEQEGWCRKAFLALCKCQGQGLSLMLPVLGTPKKTRMMSLKGEQ</sequence>
<dbReference type="Proteomes" id="UP001642484">
    <property type="component" value="Unassembled WGS sequence"/>
</dbReference>
<name>A0ABP0M061_9DINO</name>
<dbReference type="InterPro" id="IPR016181">
    <property type="entry name" value="Acyl_CoA_acyltransferase"/>
</dbReference>
<organism evidence="2 3">
    <name type="scientific">Durusdinium trenchii</name>
    <dbReference type="NCBI Taxonomy" id="1381693"/>
    <lineage>
        <taxon>Eukaryota</taxon>
        <taxon>Sar</taxon>
        <taxon>Alveolata</taxon>
        <taxon>Dinophyceae</taxon>
        <taxon>Suessiales</taxon>
        <taxon>Symbiodiniaceae</taxon>
        <taxon>Durusdinium</taxon>
    </lineage>
</organism>